<feature type="compositionally biased region" description="Acidic residues" evidence="1">
    <location>
        <begin position="124"/>
        <end position="137"/>
    </location>
</feature>
<feature type="compositionally biased region" description="Basic and acidic residues" evidence="1">
    <location>
        <begin position="154"/>
        <end position="173"/>
    </location>
</feature>
<organism evidence="2 3">
    <name type="scientific">Araneus ventricosus</name>
    <name type="common">Orbweaver spider</name>
    <name type="synonym">Epeira ventricosa</name>
    <dbReference type="NCBI Taxonomy" id="182803"/>
    <lineage>
        <taxon>Eukaryota</taxon>
        <taxon>Metazoa</taxon>
        <taxon>Ecdysozoa</taxon>
        <taxon>Arthropoda</taxon>
        <taxon>Chelicerata</taxon>
        <taxon>Arachnida</taxon>
        <taxon>Araneae</taxon>
        <taxon>Araneomorphae</taxon>
        <taxon>Entelegynae</taxon>
        <taxon>Araneoidea</taxon>
        <taxon>Araneidae</taxon>
        <taxon>Araneus</taxon>
    </lineage>
</organism>
<gene>
    <name evidence="2" type="ORF">AVEN_30275_1</name>
</gene>
<keyword evidence="3" id="KW-1185">Reference proteome</keyword>
<feature type="compositionally biased region" description="Polar residues" evidence="1">
    <location>
        <begin position="216"/>
        <end position="230"/>
    </location>
</feature>
<evidence type="ECO:0000256" key="1">
    <source>
        <dbReference type="SAM" id="MobiDB-lite"/>
    </source>
</evidence>
<comment type="caution">
    <text evidence="2">The sequence shown here is derived from an EMBL/GenBank/DDBJ whole genome shotgun (WGS) entry which is preliminary data.</text>
</comment>
<evidence type="ECO:0000313" key="3">
    <source>
        <dbReference type="Proteomes" id="UP000499080"/>
    </source>
</evidence>
<feature type="compositionally biased region" description="Basic residues" evidence="1">
    <location>
        <begin position="185"/>
        <end position="203"/>
    </location>
</feature>
<protein>
    <submittedName>
        <fullName evidence="2">Uncharacterized protein</fullName>
    </submittedName>
</protein>
<evidence type="ECO:0000313" key="2">
    <source>
        <dbReference type="EMBL" id="GBN70727.1"/>
    </source>
</evidence>
<dbReference type="Proteomes" id="UP000499080">
    <property type="component" value="Unassembled WGS sequence"/>
</dbReference>
<dbReference type="AlphaFoldDB" id="A0A4Y2R4U8"/>
<dbReference type="EMBL" id="BGPR01015809">
    <property type="protein sequence ID" value="GBN70727.1"/>
    <property type="molecule type" value="Genomic_DNA"/>
</dbReference>
<proteinExistence type="predicted"/>
<reference evidence="2 3" key="1">
    <citation type="journal article" date="2019" name="Sci. Rep.">
        <title>Orb-weaving spider Araneus ventricosus genome elucidates the spidroin gene catalogue.</title>
        <authorList>
            <person name="Kono N."/>
            <person name="Nakamura H."/>
            <person name="Ohtoshi R."/>
            <person name="Moran D.A.P."/>
            <person name="Shinohara A."/>
            <person name="Yoshida Y."/>
            <person name="Fujiwara M."/>
            <person name="Mori M."/>
            <person name="Tomita M."/>
            <person name="Arakawa K."/>
        </authorList>
    </citation>
    <scope>NUCLEOTIDE SEQUENCE [LARGE SCALE GENOMIC DNA]</scope>
</reference>
<feature type="region of interest" description="Disordered" evidence="1">
    <location>
        <begin position="92"/>
        <end position="262"/>
    </location>
</feature>
<dbReference type="OrthoDB" id="10022108at2759"/>
<name>A0A4Y2R4U8_ARAVE</name>
<sequence length="485" mass="53044">MATTFEIEDMALSQIKSNVVLPKNRSDRMSLKKQMERKDITEKMVTDQLTGNFRKEFGQPATVLPPQPRQSIIDWGAPTMEFPDEQVNVVPKDPTADGKEVALSEQQSKLGMSELGPPSPCESTVDEVEEMLSEDSTDSAKYYEVHGTPQAPERYSKVTFLKEKKQPSKKADSHASNTDEDFKSGPRKKHAKKKGKAVQKKMSKGPVGDPVLKAKQQPTLASGPVETNPSFWKKVPQPFAPDTPENFSRSQGTGVGEVPSTPLHKISPAIAINGKKELLTILAEYEVPEELRVRLTALLDKMDHVITQTNSFLLNLDERVRTLSGYEERLQALEKAQVFAPPQTFAQKLSAFKPIFTAAPPPQTVTSVVPGPGVPGPSSAADLPWNTVTSKRKAPNLPRLVQPKRKAASVQPPVVSKKPDVRLQPRSALPAVMVRPIGEVNVSSAQIKGVLEENIRPLEIGVKIISCQPASGQGVLIRTETPAMA</sequence>
<accession>A0A4Y2R4U8</accession>